<evidence type="ECO:0000313" key="2">
    <source>
        <dbReference type="EMBL" id="THU94307.1"/>
    </source>
</evidence>
<proteinExistence type="predicted"/>
<feature type="region of interest" description="Disordered" evidence="1">
    <location>
        <begin position="99"/>
        <end position="270"/>
    </location>
</feature>
<feature type="compositionally biased region" description="Polar residues" evidence="1">
    <location>
        <begin position="248"/>
        <end position="261"/>
    </location>
</feature>
<sequence>MLSPKMLAKAKAAQQNARNKAQTDNIEERPQRAPKAAALQRKDWIKQKEGQPVDDAPSTAARLPTEVQKRAGSASYGSLTNTVDSEAQVLEILTPQASLQAKGRGRGCGSTSAVGTARGVCSVTSTQEAALRGAANLRGHRQGAGRGGRRGQGQAEPAEQNVTEQSLPKTSQHRPVRRLNRKIVDDEDDDTEEEDEAFDGTGSDEEPEERDDDREEEEEDELNDDFLQDEMVFIPNEQGNELGDTSLMGPSSRATSVPSSDCQDEDTSNKNVEVEGNVDLNASGFDNDFRPNKVSKRDQQFAQEVPQIAAAVEKLMPTQPTPSRNWPEHA</sequence>
<name>A0A4S8LXC7_DENBC</name>
<accession>A0A4S8LXC7</accession>
<protein>
    <submittedName>
        <fullName evidence="2">Uncharacterized protein</fullName>
    </submittedName>
</protein>
<dbReference type="EMBL" id="ML179227">
    <property type="protein sequence ID" value="THU94307.1"/>
    <property type="molecule type" value="Genomic_DNA"/>
</dbReference>
<keyword evidence="3" id="KW-1185">Reference proteome</keyword>
<gene>
    <name evidence="2" type="ORF">K435DRAFT_860665</name>
</gene>
<dbReference type="Proteomes" id="UP000297245">
    <property type="component" value="Unassembled WGS sequence"/>
</dbReference>
<evidence type="ECO:0000256" key="1">
    <source>
        <dbReference type="SAM" id="MobiDB-lite"/>
    </source>
</evidence>
<feature type="compositionally biased region" description="Acidic residues" evidence="1">
    <location>
        <begin position="185"/>
        <end position="228"/>
    </location>
</feature>
<feature type="compositionally biased region" description="Polar residues" evidence="1">
    <location>
        <begin position="160"/>
        <end position="170"/>
    </location>
</feature>
<evidence type="ECO:0000313" key="3">
    <source>
        <dbReference type="Proteomes" id="UP000297245"/>
    </source>
</evidence>
<feature type="compositionally biased region" description="Basic residues" evidence="1">
    <location>
        <begin position="138"/>
        <end position="149"/>
    </location>
</feature>
<organism evidence="2 3">
    <name type="scientific">Dendrothele bispora (strain CBS 962.96)</name>
    <dbReference type="NCBI Taxonomy" id="1314807"/>
    <lineage>
        <taxon>Eukaryota</taxon>
        <taxon>Fungi</taxon>
        <taxon>Dikarya</taxon>
        <taxon>Basidiomycota</taxon>
        <taxon>Agaricomycotina</taxon>
        <taxon>Agaricomycetes</taxon>
        <taxon>Agaricomycetidae</taxon>
        <taxon>Agaricales</taxon>
        <taxon>Agaricales incertae sedis</taxon>
        <taxon>Dendrothele</taxon>
    </lineage>
</organism>
<feature type="compositionally biased region" description="Basic residues" evidence="1">
    <location>
        <begin position="171"/>
        <end position="181"/>
    </location>
</feature>
<reference evidence="2 3" key="1">
    <citation type="journal article" date="2019" name="Nat. Ecol. Evol.">
        <title>Megaphylogeny resolves global patterns of mushroom evolution.</title>
        <authorList>
            <person name="Varga T."/>
            <person name="Krizsan K."/>
            <person name="Foldi C."/>
            <person name="Dima B."/>
            <person name="Sanchez-Garcia M."/>
            <person name="Sanchez-Ramirez S."/>
            <person name="Szollosi G.J."/>
            <person name="Szarkandi J.G."/>
            <person name="Papp V."/>
            <person name="Albert L."/>
            <person name="Andreopoulos W."/>
            <person name="Angelini C."/>
            <person name="Antonin V."/>
            <person name="Barry K.W."/>
            <person name="Bougher N.L."/>
            <person name="Buchanan P."/>
            <person name="Buyck B."/>
            <person name="Bense V."/>
            <person name="Catcheside P."/>
            <person name="Chovatia M."/>
            <person name="Cooper J."/>
            <person name="Damon W."/>
            <person name="Desjardin D."/>
            <person name="Finy P."/>
            <person name="Geml J."/>
            <person name="Haridas S."/>
            <person name="Hughes K."/>
            <person name="Justo A."/>
            <person name="Karasinski D."/>
            <person name="Kautmanova I."/>
            <person name="Kiss B."/>
            <person name="Kocsube S."/>
            <person name="Kotiranta H."/>
            <person name="LaButti K.M."/>
            <person name="Lechner B.E."/>
            <person name="Liimatainen K."/>
            <person name="Lipzen A."/>
            <person name="Lukacs Z."/>
            <person name="Mihaltcheva S."/>
            <person name="Morgado L.N."/>
            <person name="Niskanen T."/>
            <person name="Noordeloos M.E."/>
            <person name="Ohm R.A."/>
            <person name="Ortiz-Santana B."/>
            <person name="Ovrebo C."/>
            <person name="Racz N."/>
            <person name="Riley R."/>
            <person name="Savchenko A."/>
            <person name="Shiryaev A."/>
            <person name="Soop K."/>
            <person name="Spirin V."/>
            <person name="Szebenyi C."/>
            <person name="Tomsovsky M."/>
            <person name="Tulloss R.E."/>
            <person name="Uehling J."/>
            <person name="Grigoriev I.V."/>
            <person name="Vagvolgyi C."/>
            <person name="Papp T."/>
            <person name="Martin F.M."/>
            <person name="Miettinen O."/>
            <person name="Hibbett D.S."/>
            <person name="Nagy L.G."/>
        </authorList>
    </citation>
    <scope>NUCLEOTIDE SEQUENCE [LARGE SCALE GENOMIC DNA]</scope>
    <source>
        <strain evidence="2 3">CBS 962.96</strain>
    </source>
</reference>
<feature type="region of interest" description="Disordered" evidence="1">
    <location>
        <begin position="1"/>
        <end position="78"/>
    </location>
</feature>
<dbReference type="AlphaFoldDB" id="A0A4S8LXC7"/>
<feature type="compositionally biased region" description="Basic and acidic residues" evidence="1">
    <location>
        <begin position="40"/>
        <end position="51"/>
    </location>
</feature>
<feature type="compositionally biased region" description="Low complexity" evidence="1">
    <location>
        <begin position="9"/>
        <end position="22"/>
    </location>
</feature>